<keyword evidence="9" id="KW-0325">Glycoprotein</keyword>
<dbReference type="SUPFAM" id="SSF57424">
    <property type="entry name" value="LDL receptor-like module"/>
    <property type="match status" value="4"/>
</dbReference>
<dbReference type="PROSITE" id="PS50068">
    <property type="entry name" value="LDLRA_2"/>
    <property type="match status" value="4"/>
</dbReference>
<feature type="disulfide bond" evidence="10">
    <location>
        <begin position="293"/>
        <end position="305"/>
    </location>
</feature>
<evidence type="ECO:0000256" key="1">
    <source>
        <dbReference type="ARBA" id="ARBA00004167"/>
    </source>
</evidence>
<feature type="disulfide bond" evidence="10">
    <location>
        <begin position="312"/>
        <end position="327"/>
    </location>
</feature>
<dbReference type="CDD" id="cd00112">
    <property type="entry name" value="LDLa"/>
    <property type="match status" value="3"/>
</dbReference>
<dbReference type="FunFam" id="4.10.400.10:FF:000034">
    <property type="entry name" value="Low-density lipoprotein receptor-related protein 2"/>
    <property type="match status" value="1"/>
</dbReference>
<evidence type="ECO:0000313" key="15">
    <source>
        <dbReference type="RefSeq" id="XP_029637166.1"/>
    </source>
</evidence>
<feature type="compositionally biased region" description="Basic residues" evidence="11">
    <location>
        <begin position="586"/>
        <end position="600"/>
    </location>
</feature>
<keyword evidence="5 12" id="KW-1133">Transmembrane helix</keyword>
<dbReference type="PROSITE" id="PS01209">
    <property type="entry name" value="LDLRA_1"/>
    <property type="match status" value="2"/>
</dbReference>
<keyword evidence="7 10" id="KW-1015">Disulfide bond</keyword>
<protein>
    <submittedName>
        <fullName evidence="15">Uncharacterized protein LOC115212409 isoform X1</fullName>
    </submittedName>
</protein>
<feature type="region of interest" description="Disordered" evidence="11">
    <location>
        <begin position="42"/>
        <end position="66"/>
    </location>
</feature>
<dbReference type="Proteomes" id="UP000515154">
    <property type="component" value="Linkage group LG5"/>
</dbReference>
<feature type="compositionally biased region" description="Basic and acidic residues" evidence="11">
    <location>
        <begin position="685"/>
        <end position="702"/>
    </location>
</feature>
<evidence type="ECO:0000256" key="7">
    <source>
        <dbReference type="ARBA" id="ARBA00023157"/>
    </source>
</evidence>
<dbReference type="GO" id="GO:0042562">
    <property type="term" value="F:hormone binding"/>
    <property type="evidence" value="ECO:0007669"/>
    <property type="project" value="TreeGrafter"/>
</dbReference>
<dbReference type="PANTHER" id="PTHR22722">
    <property type="entry name" value="LOW-DENSITY LIPOPROTEIN RECEPTOR-RELATED PROTEIN 2-RELATED"/>
    <property type="match status" value="1"/>
</dbReference>
<dbReference type="PRINTS" id="PR00261">
    <property type="entry name" value="LDLRECEPTOR"/>
</dbReference>
<dbReference type="InterPro" id="IPR023415">
    <property type="entry name" value="LDLR_class-A_CS"/>
</dbReference>
<feature type="compositionally biased region" description="Polar residues" evidence="11">
    <location>
        <begin position="610"/>
        <end position="619"/>
    </location>
</feature>
<dbReference type="InterPro" id="IPR000859">
    <property type="entry name" value="CUB_dom"/>
</dbReference>
<dbReference type="SUPFAM" id="SSF49854">
    <property type="entry name" value="Spermadhesin, CUB domain"/>
    <property type="match status" value="1"/>
</dbReference>
<dbReference type="InterPro" id="IPR051221">
    <property type="entry name" value="LDLR-related"/>
</dbReference>
<dbReference type="GO" id="GO:0016324">
    <property type="term" value="C:apical plasma membrane"/>
    <property type="evidence" value="ECO:0007669"/>
    <property type="project" value="TreeGrafter"/>
</dbReference>
<keyword evidence="3" id="KW-0732">Signal</keyword>
<dbReference type="KEGG" id="osn:115212409"/>
<reference evidence="15" key="1">
    <citation type="submission" date="2025-08" db="UniProtKB">
        <authorList>
            <consortium name="RefSeq"/>
        </authorList>
    </citation>
    <scope>IDENTIFICATION</scope>
</reference>
<proteinExistence type="predicted"/>
<evidence type="ECO:0000256" key="11">
    <source>
        <dbReference type="SAM" id="MobiDB-lite"/>
    </source>
</evidence>
<evidence type="ECO:0000256" key="8">
    <source>
        <dbReference type="ARBA" id="ARBA00023170"/>
    </source>
</evidence>
<comment type="caution">
    <text evidence="10">Lacks conserved residue(s) required for the propagation of feature annotation.</text>
</comment>
<keyword evidence="6 12" id="KW-0472">Membrane</keyword>
<evidence type="ECO:0000256" key="3">
    <source>
        <dbReference type="ARBA" id="ARBA00022729"/>
    </source>
</evidence>
<keyword evidence="4" id="KW-0677">Repeat</keyword>
<feature type="region of interest" description="Disordered" evidence="11">
    <location>
        <begin position="583"/>
        <end position="743"/>
    </location>
</feature>
<feature type="disulfide bond" evidence="10">
    <location>
        <begin position="300"/>
        <end position="318"/>
    </location>
</feature>
<evidence type="ECO:0000256" key="5">
    <source>
        <dbReference type="ARBA" id="ARBA00022989"/>
    </source>
</evidence>
<keyword evidence="8" id="KW-0675">Receptor</keyword>
<dbReference type="SMART" id="SM00042">
    <property type="entry name" value="CUB"/>
    <property type="match status" value="1"/>
</dbReference>
<dbReference type="InterPro" id="IPR035914">
    <property type="entry name" value="Sperma_CUB_dom_sf"/>
</dbReference>
<evidence type="ECO:0000259" key="13">
    <source>
        <dbReference type="SMART" id="SM00042"/>
    </source>
</evidence>
<dbReference type="InterPro" id="IPR036055">
    <property type="entry name" value="LDL_receptor-like_sf"/>
</dbReference>
<keyword evidence="14" id="KW-1185">Reference proteome</keyword>
<dbReference type="GO" id="GO:0006898">
    <property type="term" value="P:receptor-mediated endocytosis"/>
    <property type="evidence" value="ECO:0007669"/>
    <property type="project" value="TreeGrafter"/>
</dbReference>
<evidence type="ECO:0000256" key="2">
    <source>
        <dbReference type="ARBA" id="ARBA00022692"/>
    </source>
</evidence>
<evidence type="ECO:0000256" key="9">
    <source>
        <dbReference type="ARBA" id="ARBA00023180"/>
    </source>
</evidence>
<evidence type="ECO:0000256" key="12">
    <source>
        <dbReference type="SAM" id="Phobius"/>
    </source>
</evidence>
<organism evidence="14 15">
    <name type="scientific">Octopus sinensis</name>
    <name type="common">East Asian common octopus</name>
    <dbReference type="NCBI Taxonomy" id="2607531"/>
    <lineage>
        <taxon>Eukaryota</taxon>
        <taxon>Metazoa</taxon>
        <taxon>Spiralia</taxon>
        <taxon>Lophotrochozoa</taxon>
        <taxon>Mollusca</taxon>
        <taxon>Cephalopoda</taxon>
        <taxon>Coleoidea</taxon>
        <taxon>Octopodiformes</taxon>
        <taxon>Octopoda</taxon>
        <taxon>Incirrata</taxon>
        <taxon>Octopodidae</taxon>
        <taxon>Octopus</taxon>
    </lineage>
</organism>
<sequence>MGVGRIPVGYYYPVLPNYGETSSLSGGASCCARHQRDVATRRQFELSKTSTTSSSSSLSSSSSSLSSSLSSESLPLPTSSLSQPTSCNCFGYLFYCSNVPSWSGYVWQQKQQPKQNRTGIQATTQNQQTGMWTTMCSTAINNTLLLRKHAITVGLLVVLLFGLVQPYAEAKIDCGSKEVLQNRTGNISFAKISSGPQKKLCEYIWFIRAPQNGIVTINLLYLNTSSSKNEPCENAYLEFDPLPHKRFCGNGANTYISQRDHVIVRYVINGTWRPGYGFVLEYITGHVPAHRLCARDEFRCQNGKCILGKWRCNNKDECGDGSDEKGCREINTTPPRILLCNPELRCRSWKTFKVICLHRSQICDGVHDCVDMTDEKNCAMGCYPGHTPCGFGENACYSPHQQCDGVWNCKKHGGDERGCDACSFNTFSCGTSTSLCYTDEERCDGVSRCSNAADELRCTPDRCGFNGTFLCKNSRCIYENWKCDYTDDCGDNSDEMNCPGSSNRVILVAVVGSLTCALLLVIALGFTCKLNSLRHRDRHRLRLTEPGGPLTHWQSEFMRRPAPPSYCEAMITSMPFEEAQRIFQERRRHSRRSNRSRHRSSNSSSRSRSCLTESSQTTAELVEQNPAVVTATERPATEEGCDGSDVPLITDGQDDTVNSTNTDFDRQGSTTTLLLPSESSDSEQSETRDETHRVERANRQTDVESNGGRNNSNIGGGSSGGGGGGGNNRGSSGGGPGREGRNGDIEREQVQFSSEDITACWRHPSPVKICGRISSEPLLNFTDSNNIEMASAICDNDVTGTTELVERLSSEIVMGNDDDDKRSAILSQVGSTSSDCCHTNLNDSNAIHMPSLHFRIGSCDSLNSSQSEQVPSDCINTSDSLTAI</sequence>
<accession>A0A6P7SGS2</accession>
<dbReference type="PANTHER" id="PTHR22722:SF14">
    <property type="entry name" value="MEGALIN, ISOFORM A"/>
    <property type="match status" value="1"/>
</dbReference>
<dbReference type="Gene3D" id="4.10.400.10">
    <property type="entry name" value="Low-density Lipoprotein Receptor"/>
    <property type="match status" value="4"/>
</dbReference>
<feature type="compositionally biased region" description="Gly residues" evidence="11">
    <location>
        <begin position="714"/>
        <end position="737"/>
    </location>
</feature>
<feature type="disulfide bond" evidence="10">
    <location>
        <begin position="363"/>
        <end position="378"/>
    </location>
</feature>
<dbReference type="GO" id="GO:0043235">
    <property type="term" value="C:receptor complex"/>
    <property type="evidence" value="ECO:0007669"/>
    <property type="project" value="TreeGrafter"/>
</dbReference>
<feature type="compositionally biased region" description="Low complexity" evidence="11">
    <location>
        <begin position="46"/>
        <end position="66"/>
    </location>
</feature>
<feature type="disulfide bond" evidence="10">
    <location>
        <begin position="471"/>
        <end position="489"/>
    </location>
</feature>
<evidence type="ECO:0000256" key="10">
    <source>
        <dbReference type="PROSITE-ProRule" id="PRU00124"/>
    </source>
</evidence>
<name>A0A6P7SGS2_9MOLL</name>
<feature type="transmembrane region" description="Helical" evidence="12">
    <location>
        <begin position="505"/>
        <end position="528"/>
    </location>
</feature>
<evidence type="ECO:0000256" key="6">
    <source>
        <dbReference type="ARBA" id="ARBA00023136"/>
    </source>
</evidence>
<comment type="subcellular location">
    <subcellularLocation>
        <location evidence="1">Membrane</location>
        <topology evidence="1">Single-pass membrane protein</topology>
    </subcellularLocation>
</comment>
<dbReference type="RefSeq" id="XP_029637166.1">
    <property type="nucleotide sequence ID" value="XM_029781306.2"/>
</dbReference>
<dbReference type="Pfam" id="PF00057">
    <property type="entry name" value="Ldl_recept_a"/>
    <property type="match status" value="2"/>
</dbReference>
<feature type="disulfide bond" evidence="10">
    <location>
        <begin position="483"/>
        <end position="498"/>
    </location>
</feature>
<dbReference type="InterPro" id="IPR002172">
    <property type="entry name" value="LDrepeatLR_classA_rpt"/>
</dbReference>
<evidence type="ECO:0000256" key="4">
    <source>
        <dbReference type="ARBA" id="ARBA00022737"/>
    </source>
</evidence>
<feature type="disulfide bond" evidence="10">
    <location>
        <begin position="443"/>
        <end position="458"/>
    </location>
</feature>
<feature type="compositionally biased region" description="Low complexity" evidence="11">
    <location>
        <begin position="669"/>
        <end position="679"/>
    </location>
</feature>
<keyword evidence="2 12" id="KW-0812">Transmembrane</keyword>
<evidence type="ECO:0000313" key="14">
    <source>
        <dbReference type="Proteomes" id="UP000515154"/>
    </source>
</evidence>
<gene>
    <name evidence="15" type="primary">LOC115212409</name>
</gene>
<dbReference type="SMART" id="SM00192">
    <property type="entry name" value="LDLa"/>
    <property type="match status" value="5"/>
</dbReference>
<dbReference type="AlphaFoldDB" id="A0A6P7SGS2"/>
<dbReference type="Gene3D" id="2.60.120.290">
    <property type="entry name" value="Spermadhesin, CUB domain"/>
    <property type="match status" value="1"/>
</dbReference>
<feature type="domain" description="CUB" evidence="13">
    <location>
        <begin position="174"/>
        <end position="285"/>
    </location>
</feature>